<dbReference type="GO" id="GO:0003677">
    <property type="term" value="F:DNA binding"/>
    <property type="evidence" value="ECO:0007669"/>
    <property type="project" value="TreeGrafter"/>
</dbReference>
<dbReference type="PROSITE" id="PS51645">
    <property type="entry name" value="PHR_CRY_ALPHA_BETA"/>
    <property type="match status" value="1"/>
</dbReference>
<dbReference type="PANTHER" id="PTHR11455">
    <property type="entry name" value="CRYPTOCHROME"/>
    <property type="match status" value="1"/>
</dbReference>
<dbReference type="InterPro" id="IPR018394">
    <property type="entry name" value="DNA_photolyase_1_CS_C"/>
</dbReference>
<dbReference type="InterPro" id="IPR006050">
    <property type="entry name" value="DNA_photolyase_N"/>
</dbReference>
<comment type="cofactor">
    <cofactor evidence="1">
        <name>(6R)-5,10-methylene-5,6,7,8-tetrahydrofolate</name>
        <dbReference type="ChEBI" id="CHEBI:15636"/>
    </cofactor>
</comment>
<dbReference type="PROSITE" id="PS00394">
    <property type="entry name" value="DNA_PHOTOLYASES_1_1"/>
    <property type="match status" value="1"/>
</dbReference>
<dbReference type="Gene3D" id="1.10.579.10">
    <property type="entry name" value="DNA Cyclobutane Dipyrimidine Photolyase, subunit A, domain 3"/>
    <property type="match status" value="1"/>
</dbReference>
<dbReference type="Pfam" id="PF00875">
    <property type="entry name" value="DNA_photolyase"/>
    <property type="match status" value="1"/>
</dbReference>
<dbReference type="InterPro" id="IPR002081">
    <property type="entry name" value="Cryptochrome/DNA_photolyase_1"/>
</dbReference>
<reference evidence="10" key="1">
    <citation type="submission" date="2016-10" db="EMBL/GenBank/DDBJ databases">
        <authorList>
            <person name="Varghese N."/>
            <person name="Submissions S."/>
        </authorList>
    </citation>
    <scope>NUCLEOTIDE SEQUENCE [LARGE SCALE GENOMIC DNA]</scope>
    <source>
        <strain evidence="10">DSM 22376</strain>
    </source>
</reference>
<proteinExistence type="inferred from homology"/>
<dbReference type="GO" id="GO:0009416">
    <property type="term" value="P:response to light stimulus"/>
    <property type="evidence" value="ECO:0007669"/>
    <property type="project" value="TreeGrafter"/>
</dbReference>
<keyword evidence="2 5" id="KW-0285">Flavoprotein</keyword>
<evidence type="ECO:0000259" key="8">
    <source>
        <dbReference type="PROSITE" id="PS51645"/>
    </source>
</evidence>
<evidence type="ECO:0000313" key="10">
    <source>
        <dbReference type="Proteomes" id="UP000198951"/>
    </source>
</evidence>
<dbReference type="GO" id="GO:0071949">
    <property type="term" value="F:FAD binding"/>
    <property type="evidence" value="ECO:0007669"/>
    <property type="project" value="TreeGrafter"/>
</dbReference>
<evidence type="ECO:0000256" key="3">
    <source>
        <dbReference type="ARBA" id="ARBA00022827"/>
    </source>
</evidence>
<dbReference type="Pfam" id="PF03441">
    <property type="entry name" value="FAD_binding_7"/>
    <property type="match status" value="1"/>
</dbReference>
<dbReference type="InterPro" id="IPR005101">
    <property type="entry name" value="Cryptochr/Photolyase_FAD-bd"/>
</dbReference>
<feature type="domain" description="Photolyase/cryptochrome alpha/beta" evidence="8">
    <location>
        <begin position="20"/>
        <end position="150"/>
    </location>
</feature>
<dbReference type="SUPFAM" id="SSF52425">
    <property type="entry name" value="Cryptochrome/photolyase, N-terminal domain"/>
    <property type="match status" value="1"/>
</dbReference>
<accession>A0A1H3YNI2</accession>
<dbReference type="Proteomes" id="UP000198951">
    <property type="component" value="Unassembled WGS sequence"/>
</dbReference>
<evidence type="ECO:0000256" key="4">
    <source>
        <dbReference type="ARBA" id="ARBA00022991"/>
    </source>
</evidence>
<dbReference type="Gene3D" id="1.25.40.80">
    <property type="match status" value="1"/>
</dbReference>
<keyword evidence="10" id="KW-1185">Reference proteome</keyword>
<dbReference type="AlphaFoldDB" id="A0A1H3YNI2"/>
<evidence type="ECO:0000256" key="6">
    <source>
        <dbReference type="RuleBase" id="RU004182"/>
    </source>
</evidence>
<evidence type="ECO:0000256" key="7">
    <source>
        <dbReference type="SAM" id="MobiDB-lite"/>
    </source>
</evidence>
<dbReference type="SUPFAM" id="SSF48173">
    <property type="entry name" value="Cryptochrome/photolyase FAD-binding domain"/>
    <property type="match status" value="1"/>
</dbReference>
<dbReference type="InterPro" id="IPR036134">
    <property type="entry name" value="Crypto/Photolyase_FAD-like_sf"/>
</dbReference>
<protein>
    <submittedName>
        <fullName evidence="9">Deoxyribodipyrimidine photo-lyase family protein (Cryptochrome)</fullName>
    </submittedName>
</protein>
<feature type="binding site" evidence="5">
    <location>
        <position position="232"/>
    </location>
    <ligand>
        <name>FAD</name>
        <dbReference type="ChEBI" id="CHEBI:57692"/>
    </ligand>
</feature>
<dbReference type="PRINTS" id="PR00147">
    <property type="entry name" value="DNAPHOTLYASE"/>
</dbReference>
<keyword evidence="3 5" id="KW-0274">FAD</keyword>
<dbReference type="InterPro" id="IPR014729">
    <property type="entry name" value="Rossmann-like_a/b/a_fold"/>
</dbReference>
<name>A0A1H3YNI2_9FLAO</name>
<sequence length="532" mass="63248">MFNLVLKRLNNKIKTVSKTSVNIVWFKRDLRFVDNEALFAAQNSGLPLLFVYCFEPTVMDYDDADVRHWRFIYESIQDLQTKLNPINRTFYYFHNEVQTVFSELVKNYDIKTVFSHQEIGNKITFDRDIAMEVFFKINNIAWKESQLHGVIRKLKSRQHWDKRWEEVMRAEPKMSAVQDFNLIQLEDAFYSSIKGNSLSEDITNPNKNFQKGGENLAWRYLDSFVKERYVNYSKHISKPALSRKGCSRLSPYLAYGNVSMRMIYQYTNQHYENSKNKRAILNFVSRLHWHCHFMQKFEDECRMEFENVNRAYDTLVKPKNETYIKAWQEGKTGVPIVDACMRCLVATGYINFRMRAMVVSFFTFNLWQDWRELHFLARQFLDYEPGIHYPQIQMQSGTTGINTIRIYSPIKNSEDHDPDGVFIKQWLPELEEIPVSLIHEPWKLNPIEQQFYNCEIGKDYPEPIVNIEETRKYASDIVWSFRKKDEVKEEGKRILKKHVSRKPILQSKNVRITHSELASESDLNPRTKKTKS</sequence>
<evidence type="ECO:0000313" key="9">
    <source>
        <dbReference type="EMBL" id="SEA12618.1"/>
    </source>
</evidence>
<feature type="region of interest" description="Disordered" evidence="7">
    <location>
        <begin position="506"/>
        <end position="532"/>
    </location>
</feature>
<organism evidence="9 10">
    <name type="scientific">Flavobacterium gillisiae</name>
    <dbReference type="NCBI Taxonomy" id="150146"/>
    <lineage>
        <taxon>Bacteria</taxon>
        <taxon>Pseudomonadati</taxon>
        <taxon>Bacteroidota</taxon>
        <taxon>Flavobacteriia</taxon>
        <taxon>Flavobacteriales</taxon>
        <taxon>Flavobacteriaceae</taxon>
        <taxon>Flavobacterium</taxon>
    </lineage>
</organism>
<gene>
    <name evidence="9" type="ORF">SAMN05443667_10251</name>
</gene>
<comment type="similarity">
    <text evidence="6">Belongs to the DNA photolyase family.</text>
</comment>
<dbReference type="Gene3D" id="3.40.50.620">
    <property type="entry name" value="HUPs"/>
    <property type="match status" value="1"/>
</dbReference>
<dbReference type="InterPro" id="IPR036155">
    <property type="entry name" value="Crypto/Photolyase_N_sf"/>
</dbReference>
<dbReference type="PANTHER" id="PTHR11455:SF9">
    <property type="entry name" value="CRYPTOCHROME CIRCADIAN CLOCK 5 ISOFORM X1"/>
    <property type="match status" value="1"/>
</dbReference>
<feature type="binding site" evidence="5">
    <location>
        <position position="283"/>
    </location>
    <ligand>
        <name>FAD</name>
        <dbReference type="ChEBI" id="CHEBI:57692"/>
    </ligand>
</feature>
<keyword evidence="4 6" id="KW-0157">Chromophore</keyword>
<keyword evidence="9" id="KW-0456">Lyase</keyword>
<dbReference type="EMBL" id="FNRD01000002">
    <property type="protein sequence ID" value="SEA12618.1"/>
    <property type="molecule type" value="Genomic_DNA"/>
</dbReference>
<evidence type="ECO:0000256" key="1">
    <source>
        <dbReference type="ARBA" id="ARBA00001932"/>
    </source>
</evidence>
<evidence type="ECO:0000256" key="5">
    <source>
        <dbReference type="PIRSR" id="PIRSR602081-1"/>
    </source>
</evidence>
<evidence type="ECO:0000256" key="2">
    <source>
        <dbReference type="ARBA" id="ARBA00022630"/>
    </source>
</evidence>
<dbReference type="GO" id="GO:0003904">
    <property type="term" value="F:deoxyribodipyrimidine photo-lyase activity"/>
    <property type="evidence" value="ECO:0007669"/>
    <property type="project" value="TreeGrafter"/>
</dbReference>
<dbReference type="GO" id="GO:0006950">
    <property type="term" value="P:response to stress"/>
    <property type="evidence" value="ECO:0007669"/>
    <property type="project" value="UniProtKB-ARBA"/>
</dbReference>
<dbReference type="GO" id="GO:0006139">
    <property type="term" value="P:nucleobase-containing compound metabolic process"/>
    <property type="evidence" value="ECO:0007669"/>
    <property type="project" value="UniProtKB-ARBA"/>
</dbReference>
<comment type="cofactor">
    <cofactor evidence="5">
        <name>FAD</name>
        <dbReference type="ChEBI" id="CHEBI:57692"/>
    </cofactor>
    <text evidence="5">Binds 1 FAD per subunit.</text>
</comment>
<dbReference type="STRING" id="150146.SAMN05443667_10251"/>
<feature type="compositionally biased region" description="Polar residues" evidence="7">
    <location>
        <begin position="506"/>
        <end position="524"/>
    </location>
</feature>